<dbReference type="InterPro" id="IPR027417">
    <property type="entry name" value="P-loop_NTPase"/>
</dbReference>
<sequence length="635" mass="71826">LYNVVVDTEKTGKLLLENGQLQRKVTLIPLNNISSRSINDDIVNKAKSIVGKENVYTALSLVGYADKVEAAMKFVFGSSFVAKTLDQAKKVAFDPQIKIKTVTMDGDVFDPAGTLTGGARLNQTSILEKLQELHDSMNILNTLNNDLSLVEKEINLTKDIANKYNQLSTQLDIKSREIELAQDRMKQSTHHFKVEELKTHEKAIVDLKEAVKIANEAKLVAQKKVKDLEIKMMEKSSHRDLELKNAENLLTTAKRNAEASSKIFKAKQQEMEELVLEIESLKDETKILLDQTSELKKNLIKLEDEVVKLSEISKSKMAAVKNAEDMLHNQKEVLKHCNENITNLSKEKNQIVKESSNNALLLKDLTHRISKINKETQDATNKVEHMLNKYDWIKTEKNYFGQVNTAYDFNNNDPKEAAKKMARLEETKEKLGKTVNMRAMNMLGKAEEKYNDLMKNKRMVETDKLKIEDLIKELDEQKNQKLREAWIQVNKDFGSIFSTLLPGANAKLSPPEGLGVLDGLEVKVCFGNVWKESLTELSGGQRSLVALSLILSMLLFKPAPIYILDEVDAALDLSHTQNIGQMLRAHFRHSQFIVVSLKDGMFSNANVLFKTKFVDGVSTVTRFVQNQSQKAVLRH</sequence>
<dbReference type="OrthoDB" id="10255539at2759"/>
<feature type="coiled-coil region" evidence="2">
    <location>
        <begin position="164"/>
        <end position="217"/>
    </location>
</feature>
<feature type="coiled-coil region" evidence="2">
    <location>
        <begin position="436"/>
        <end position="484"/>
    </location>
</feature>
<feature type="coiled-coil region" evidence="2">
    <location>
        <begin position="243"/>
        <end position="382"/>
    </location>
</feature>
<name>T2MI88_HYDVU</name>
<gene>
    <name evidence="4" type="primary">SMC2</name>
</gene>
<dbReference type="EMBL" id="HAAD01005408">
    <property type="protein sequence ID" value="CDG71640.1"/>
    <property type="molecule type" value="mRNA"/>
</dbReference>
<feature type="non-terminal residue" evidence="4">
    <location>
        <position position="1"/>
    </location>
</feature>
<proteinExistence type="evidence at transcript level"/>
<dbReference type="OMA" id="TEQCELE"/>
<dbReference type="InterPro" id="IPR010935">
    <property type="entry name" value="SMC_hinge"/>
</dbReference>
<dbReference type="SUPFAM" id="SSF75553">
    <property type="entry name" value="Smc hinge domain"/>
    <property type="match status" value="1"/>
</dbReference>
<reference evidence="4" key="1">
    <citation type="journal article" date="2013" name="Genome Biol. Evol.">
        <title>Punctuated emergences of genetic and phenotypic innovations in eumetazoan, bilaterian, euteleostome, and hominidae ancestors.</title>
        <authorList>
            <person name="Wenger Y."/>
            <person name="Galliot B."/>
        </authorList>
    </citation>
    <scope>NUCLEOTIDE SEQUENCE</scope>
    <source>
        <tissue evidence="4">Whole animals</tissue>
    </source>
</reference>
<evidence type="ECO:0000256" key="1">
    <source>
        <dbReference type="ARBA" id="ARBA00023054"/>
    </source>
</evidence>
<dbReference type="PANTHER" id="PTHR43977">
    <property type="entry name" value="STRUCTURAL MAINTENANCE OF CHROMOSOMES PROTEIN 3"/>
    <property type="match status" value="1"/>
</dbReference>
<dbReference type="GO" id="GO:0005524">
    <property type="term" value="F:ATP binding"/>
    <property type="evidence" value="ECO:0007669"/>
    <property type="project" value="InterPro"/>
</dbReference>
<evidence type="ECO:0000259" key="3">
    <source>
        <dbReference type="SMART" id="SM00968"/>
    </source>
</evidence>
<feature type="domain" description="SMC hinge" evidence="3">
    <location>
        <begin position="1"/>
        <end position="92"/>
    </location>
</feature>
<evidence type="ECO:0000256" key="2">
    <source>
        <dbReference type="SAM" id="Coils"/>
    </source>
</evidence>
<dbReference type="SUPFAM" id="SSF52540">
    <property type="entry name" value="P-loop containing nucleoside triphosphate hydrolases"/>
    <property type="match status" value="1"/>
</dbReference>
<dbReference type="GO" id="GO:0005694">
    <property type="term" value="C:chromosome"/>
    <property type="evidence" value="ECO:0007669"/>
    <property type="project" value="InterPro"/>
</dbReference>
<dbReference type="Gene3D" id="3.30.70.1620">
    <property type="match status" value="1"/>
</dbReference>
<dbReference type="InterPro" id="IPR036277">
    <property type="entry name" value="SMC_hinge_sf"/>
</dbReference>
<dbReference type="Pfam" id="PF02463">
    <property type="entry name" value="SMC_N"/>
    <property type="match status" value="1"/>
</dbReference>
<dbReference type="AlphaFoldDB" id="T2MI88"/>
<dbReference type="SMART" id="SM00968">
    <property type="entry name" value="SMC_hinge"/>
    <property type="match status" value="1"/>
</dbReference>
<accession>T2MI88</accession>
<dbReference type="InterPro" id="IPR003395">
    <property type="entry name" value="RecF/RecN/SMC_N"/>
</dbReference>
<dbReference type="FunFam" id="3.40.50.300:FF:000385">
    <property type="entry name" value="Structural maintenance of chromosomes 2"/>
    <property type="match status" value="1"/>
</dbReference>
<dbReference type="Gene3D" id="3.40.50.300">
    <property type="entry name" value="P-loop containing nucleotide triphosphate hydrolases"/>
    <property type="match status" value="1"/>
</dbReference>
<evidence type="ECO:0000313" key="4">
    <source>
        <dbReference type="EMBL" id="CDG71640.1"/>
    </source>
</evidence>
<keyword evidence="1 2" id="KW-0175">Coiled coil</keyword>
<organism evidence="4">
    <name type="scientific">Hydra vulgaris</name>
    <name type="common">Hydra</name>
    <name type="synonym">Hydra attenuata</name>
    <dbReference type="NCBI Taxonomy" id="6087"/>
    <lineage>
        <taxon>Eukaryota</taxon>
        <taxon>Metazoa</taxon>
        <taxon>Cnidaria</taxon>
        <taxon>Hydrozoa</taxon>
        <taxon>Hydroidolina</taxon>
        <taxon>Anthoathecata</taxon>
        <taxon>Aplanulata</taxon>
        <taxon>Hydridae</taxon>
        <taxon>Hydra</taxon>
    </lineage>
</organism>
<dbReference type="GO" id="GO:0051276">
    <property type="term" value="P:chromosome organization"/>
    <property type="evidence" value="ECO:0007669"/>
    <property type="project" value="InterPro"/>
</dbReference>
<protein>
    <submittedName>
        <fullName evidence="4">Structural maintenance of chromosomes protein 2</fullName>
    </submittedName>
</protein>
<dbReference type="Pfam" id="PF06470">
    <property type="entry name" value="SMC_hinge"/>
    <property type="match status" value="1"/>
</dbReference>
<dbReference type="Gene3D" id="1.20.1060.20">
    <property type="match status" value="1"/>
</dbReference>